<dbReference type="Gene3D" id="3.20.20.80">
    <property type="entry name" value="Glycosidases"/>
    <property type="match status" value="1"/>
</dbReference>
<feature type="domain" description="Glycosyltransferase 61 catalytic" evidence="1">
    <location>
        <begin position="679"/>
        <end position="857"/>
    </location>
</feature>
<reference evidence="2 3" key="1">
    <citation type="submission" date="2020-07" db="EMBL/GenBank/DDBJ databases">
        <title>Definition of the novel symbiovar canariense within Mesorhizobium novociceri, a new species of genus Mesorhizobium nodulating Cicer canariense in the Caldera de Taburiente National Park (La Palma, Canary Islands).</title>
        <authorList>
            <person name="Leon-Barrios M."/>
            <person name="Perez-Yepez J."/>
            <person name="Flores-Felix J.D."/>
            <person name="Ramirez-Baena M.H."/>
            <person name="Pulido-Suarez L."/>
            <person name="Igual J.M."/>
            <person name="Velazquez E."/>
            <person name="Peix A."/>
        </authorList>
    </citation>
    <scope>NUCLEOTIDE SEQUENCE [LARGE SCALE GENOMIC DNA]</scope>
    <source>
        <strain evidence="2 3">CCANP35</strain>
    </source>
</reference>
<name>A0A838B667_9HYPH</name>
<keyword evidence="2" id="KW-0378">Hydrolase</keyword>
<dbReference type="InterPro" id="IPR049625">
    <property type="entry name" value="Glyco_transf_61_cat"/>
</dbReference>
<sequence>MALRYVAYYLPQFHPFPENDEWWGKGFTEWTNVAKAEPLYDGHNQPRYPTDFGYYDLRVLDTMRDQAEVARAHGIDAFCFHYYWFDGHRLMEKPVDAFLADKSIDIGFCLCWANENWTRRWDAAEHEVLIAQTYGPDWELRFIESLFPYFKDPRYLRVDGKPLLVVYRPQHLPDAKAAGRRWREHCRKMGIGEIHIVNALVHGNNDYEQYEFDAGVEFPPHNMKFHGVNDIVPTYEKYSGYAVEYANVARDFLSRDHSQKRIYRTVFPDWDNTARVKNRALIVLGSTVANFERWLRGASSLTRANRAEGDQLVFINAWNEWAEGCYLEPDRVHGRGFLEATLRVKDGTSVVDDIYDVAPERVRFELRQQLAAIPEEARDAEIAKLRGAKIREVADLDGKVTLLKQEASRLQSGSEPAPAAHREIAETAARGAHEAPGARAAEEPRSKLTTTSAAVLTMPEPGSIKVPLKFRVAHRLYDRPMMFKAARFAYRAAKRLVNPSAAGEPAQKKNDVVADLLDQAAVASSRYRLTEQDVREVSLESIGRVASSKQEMLTSNEDCVWTAFSPCNVEAELTPRLHVAKGVVNGDEFARMLKGVPYEAAPLRFGRFHNCVAHPIAVALVTQNNQVIAETMRIYRYFRPRDIDLQYLVEDDAGAHLKAKTATEIDADVIIPMHRSQAFGHVVFDVIPQLLAFRDEIIAERLRVVLSTKAPKWLIKMLSVWGFLPHHFLILDAANTAAYRFRSAIVSNALTTFTTFFPHPETADLMSRTLVSPPTVQDYPARRIYLGRSSATANSGRTITNEAELRAALVKRGFKVIDPAALAYSDQIDLFTDAEIIVGAHGSAFANLMWSKVGTVVFDLMPDAWINFWGAGGGVVELWISRICALKKFHYNVILCDSNGSSEAWQAKTYAMQSKVDVQMVMDHIDQAINEPSKASR</sequence>
<dbReference type="EMBL" id="JACDTY010000006">
    <property type="protein sequence ID" value="MBA1141379.1"/>
    <property type="molecule type" value="Genomic_DNA"/>
</dbReference>
<dbReference type="Pfam" id="PF14307">
    <property type="entry name" value="Glyco_tran_WbsX"/>
    <property type="match status" value="1"/>
</dbReference>
<dbReference type="RefSeq" id="WP_181058273.1">
    <property type="nucleotide sequence ID" value="NZ_JACDTY010000006.1"/>
</dbReference>
<dbReference type="PANTHER" id="PTHR41244">
    <property type="entry name" value="RHAMNAN SYNTHESIS F"/>
    <property type="match status" value="1"/>
</dbReference>
<comment type="caution">
    <text evidence="2">The sequence shown here is derived from an EMBL/GenBank/DDBJ whole genome shotgun (WGS) entry which is preliminary data.</text>
</comment>
<accession>A0A838B667</accession>
<dbReference type="AlphaFoldDB" id="A0A838B667"/>
<dbReference type="InterPro" id="IPR032719">
    <property type="entry name" value="WbsX"/>
</dbReference>
<keyword evidence="3" id="KW-1185">Reference proteome</keyword>
<dbReference type="Proteomes" id="UP000558284">
    <property type="component" value="Unassembled WGS sequence"/>
</dbReference>
<dbReference type="GO" id="GO:0016787">
    <property type="term" value="F:hydrolase activity"/>
    <property type="evidence" value="ECO:0007669"/>
    <property type="project" value="UniProtKB-KW"/>
</dbReference>
<proteinExistence type="predicted"/>
<organism evidence="2 3">
    <name type="scientific">Mesorhizobium neociceri</name>
    <dbReference type="NCBI Taxonomy" id="1307853"/>
    <lineage>
        <taxon>Bacteria</taxon>
        <taxon>Pseudomonadati</taxon>
        <taxon>Pseudomonadota</taxon>
        <taxon>Alphaproteobacteria</taxon>
        <taxon>Hyphomicrobiales</taxon>
        <taxon>Phyllobacteriaceae</taxon>
        <taxon>Mesorhizobium</taxon>
    </lineage>
</organism>
<dbReference type="GO" id="GO:0016757">
    <property type="term" value="F:glycosyltransferase activity"/>
    <property type="evidence" value="ECO:0007669"/>
    <property type="project" value="InterPro"/>
</dbReference>
<evidence type="ECO:0000259" key="1">
    <source>
        <dbReference type="Pfam" id="PF04577"/>
    </source>
</evidence>
<dbReference type="PANTHER" id="PTHR41244:SF1">
    <property type="entry name" value="GLYCOSYLTRANSFERASE"/>
    <property type="match status" value="1"/>
</dbReference>
<protein>
    <submittedName>
        <fullName evidence="2">Glycoside hydrolase family 99-like domain-containing protein</fullName>
    </submittedName>
</protein>
<evidence type="ECO:0000313" key="3">
    <source>
        <dbReference type="Proteomes" id="UP000558284"/>
    </source>
</evidence>
<dbReference type="Pfam" id="PF04577">
    <property type="entry name" value="Glyco_transf_61"/>
    <property type="match status" value="1"/>
</dbReference>
<evidence type="ECO:0000313" key="2">
    <source>
        <dbReference type="EMBL" id="MBA1141379.1"/>
    </source>
</evidence>
<dbReference type="CDD" id="cd11579">
    <property type="entry name" value="Glyco_tran_WbsX"/>
    <property type="match status" value="1"/>
</dbReference>
<gene>
    <name evidence="2" type="ORF">H0241_14095</name>
</gene>